<gene>
    <name evidence="2" type="ORF">D779_1989</name>
</gene>
<dbReference type="SUPFAM" id="SSF56524">
    <property type="entry name" value="Oxidoreductase molybdopterin-binding domain"/>
    <property type="match status" value="1"/>
</dbReference>
<dbReference type="Pfam" id="PF00174">
    <property type="entry name" value="Oxidored_molyb"/>
    <property type="match status" value="1"/>
</dbReference>
<dbReference type="STRING" id="1249627.D779_1989"/>
<evidence type="ECO:0000259" key="1">
    <source>
        <dbReference type="Pfam" id="PF00174"/>
    </source>
</evidence>
<protein>
    <recommendedName>
        <fullName evidence="1">Oxidoreductase molybdopterin-binding domain-containing protein</fullName>
    </recommendedName>
</protein>
<organism evidence="2 3">
    <name type="scientific">Imhoffiella purpurea</name>
    <dbReference type="NCBI Taxonomy" id="1249627"/>
    <lineage>
        <taxon>Bacteria</taxon>
        <taxon>Pseudomonadati</taxon>
        <taxon>Pseudomonadota</taxon>
        <taxon>Gammaproteobacteria</taxon>
        <taxon>Chromatiales</taxon>
        <taxon>Chromatiaceae</taxon>
        <taxon>Imhoffiella</taxon>
    </lineage>
</organism>
<proteinExistence type="predicted"/>
<dbReference type="InterPro" id="IPR000572">
    <property type="entry name" value="OxRdtase_Mopterin-bd_dom"/>
</dbReference>
<dbReference type="RefSeq" id="WP_081763468.1">
    <property type="nucleotide sequence ID" value="NZ_AONC01000034.1"/>
</dbReference>
<dbReference type="EMBL" id="AONC01000034">
    <property type="protein sequence ID" value="EXJ14934.1"/>
    <property type="molecule type" value="Genomic_DNA"/>
</dbReference>
<dbReference type="InterPro" id="IPR036374">
    <property type="entry name" value="OxRdtase_Mopterin-bd_sf"/>
</dbReference>
<sequence length="202" mass="21887">MAHLMTRRVSDDVERSTGLMAGVAFLIPGLLAAGLAVAAVDPAAPHGTAPQMSYISETVAVTGAVEQPLSLSVTDLEGFPPQQIGEVDMICDTGVNIGKKENLRGVLLRDILDRAKLKAPAPRDFRKMAVIARATDDYVAVFSWAEIFNSDVGDHVIVYFRKDGAPLGVEEGQIALISTTDQRTGPRHVRWLNRIEVRQLVD</sequence>
<evidence type="ECO:0000313" key="3">
    <source>
        <dbReference type="Proteomes" id="UP000019460"/>
    </source>
</evidence>
<dbReference type="OrthoDB" id="482420at2"/>
<dbReference type="eggNOG" id="COG2041">
    <property type="taxonomic scope" value="Bacteria"/>
</dbReference>
<name>W9V6D5_9GAMM</name>
<dbReference type="Gene3D" id="3.90.420.10">
    <property type="entry name" value="Oxidoreductase, molybdopterin-binding domain"/>
    <property type="match status" value="1"/>
</dbReference>
<comment type="caution">
    <text evidence="2">The sequence shown here is derived from an EMBL/GenBank/DDBJ whole genome shotgun (WGS) entry which is preliminary data.</text>
</comment>
<dbReference type="AlphaFoldDB" id="W9V6D5"/>
<keyword evidence="3" id="KW-1185">Reference proteome</keyword>
<accession>W9V6D5</accession>
<feature type="domain" description="Oxidoreductase molybdopterin-binding" evidence="1">
    <location>
        <begin position="46"/>
        <end position="198"/>
    </location>
</feature>
<evidence type="ECO:0000313" key="2">
    <source>
        <dbReference type="EMBL" id="EXJ14934.1"/>
    </source>
</evidence>
<dbReference type="Proteomes" id="UP000019460">
    <property type="component" value="Unassembled WGS sequence"/>
</dbReference>
<reference evidence="2 3" key="1">
    <citation type="submission" date="2012-11" db="EMBL/GenBank/DDBJ databases">
        <title>Genome assembly of Thiorhodococcus sp. AK35.</title>
        <authorList>
            <person name="Nupur N."/>
            <person name="Khatri I."/>
            <person name="Subramanian S."/>
            <person name="Pinnaka A."/>
        </authorList>
    </citation>
    <scope>NUCLEOTIDE SEQUENCE [LARGE SCALE GENOMIC DNA]</scope>
    <source>
        <strain evidence="2 3">AK35</strain>
    </source>
</reference>